<sequence>MSVSYQLENYETRIGRTQLPASSSPRRKMFCVYMRTGATSLTARGQFGRRRTAIVYHSDGYTALVRSICVYTYIYIISFKTRTTSNLRVQKEGKKVKCQDWPQGGAS</sequence>
<dbReference type="EMBL" id="GFPF01002244">
    <property type="protein sequence ID" value="MAA13390.1"/>
    <property type="molecule type" value="Transcribed_RNA"/>
</dbReference>
<dbReference type="AlphaFoldDB" id="A0A224YHY5"/>
<name>A0A224YHY5_9ACAR</name>
<organism evidence="1">
    <name type="scientific">Rhipicephalus zambeziensis</name>
    <dbReference type="NCBI Taxonomy" id="60191"/>
    <lineage>
        <taxon>Eukaryota</taxon>
        <taxon>Metazoa</taxon>
        <taxon>Ecdysozoa</taxon>
        <taxon>Arthropoda</taxon>
        <taxon>Chelicerata</taxon>
        <taxon>Arachnida</taxon>
        <taxon>Acari</taxon>
        <taxon>Parasitiformes</taxon>
        <taxon>Ixodida</taxon>
        <taxon>Ixodoidea</taxon>
        <taxon>Ixodidae</taxon>
        <taxon>Rhipicephalinae</taxon>
        <taxon>Rhipicephalus</taxon>
        <taxon>Rhipicephalus</taxon>
    </lineage>
</organism>
<reference evidence="1" key="1">
    <citation type="journal article" date="2017" name="Parasit. Vectors">
        <title>Sialotranscriptomics of Rhipicephalus zambeziensis reveals intricate expression profiles of secretory proteins and suggests tight temporal transcriptional regulation during blood-feeding.</title>
        <authorList>
            <person name="de Castro M.H."/>
            <person name="de Klerk D."/>
            <person name="Pienaar R."/>
            <person name="Rees D.J.G."/>
            <person name="Mans B.J."/>
        </authorList>
    </citation>
    <scope>NUCLEOTIDE SEQUENCE</scope>
    <source>
        <tissue evidence="1">Salivary glands</tissue>
    </source>
</reference>
<accession>A0A224YHY5</accession>
<protein>
    <submittedName>
        <fullName evidence="1">Uncharacterized protein</fullName>
    </submittedName>
</protein>
<proteinExistence type="predicted"/>
<evidence type="ECO:0000313" key="1">
    <source>
        <dbReference type="EMBL" id="MAA13390.1"/>
    </source>
</evidence>